<evidence type="ECO:0000256" key="1">
    <source>
        <dbReference type="SAM" id="MobiDB-lite"/>
    </source>
</evidence>
<feature type="non-terminal residue" evidence="2">
    <location>
        <position position="275"/>
    </location>
</feature>
<feature type="compositionally biased region" description="Basic and acidic residues" evidence="1">
    <location>
        <begin position="257"/>
        <end position="275"/>
    </location>
</feature>
<dbReference type="SUPFAM" id="SSF48371">
    <property type="entry name" value="ARM repeat"/>
    <property type="match status" value="1"/>
</dbReference>
<dbReference type="OrthoDB" id="2192888at2759"/>
<evidence type="ECO:0000313" key="3">
    <source>
        <dbReference type="Proteomes" id="UP000270094"/>
    </source>
</evidence>
<organism evidence="2 3">
    <name type="scientific">Strongylus vulgaris</name>
    <name type="common">Blood worm</name>
    <dbReference type="NCBI Taxonomy" id="40348"/>
    <lineage>
        <taxon>Eukaryota</taxon>
        <taxon>Metazoa</taxon>
        <taxon>Ecdysozoa</taxon>
        <taxon>Nematoda</taxon>
        <taxon>Chromadorea</taxon>
        <taxon>Rhabditida</taxon>
        <taxon>Rhabditina</taxon>
        <taxon>Rhabditomorpha</taxon>
        <taxon>Strongyloidea</taxon>
        <taxon>Strongylidae</taxon>
        <taxon>Strongylus</taxon>
    </lineage>
</organism>
<name>A0A3P7J288_STRVU</name>
<feature type="region of interest" description="Disordered" evidence="1">
    <location>
        <begin position="153"/>
        <end position="182"/>
    </location>
</feature>
<dbReference type="EMBL" id="UYYB01016861">
    <property type="protein sequence ID" value="VDM70607.1"/>
    <property type="molecule type" value="Genomic_DNA"/>
</dbReference>
<dbReference type="AlphaFoldDB" id="A0A3P7J288"/>
<feature type="region of interest" description="Disordered" evidence="1">
    <location>
        <begin position="256"/>
        <end position="275"/>
    </location>
</feature>
<protein>
    <submittedName>
        <fullName evidence="2">Uncharacterized protein</fullName>
    </submittedName>
</protein>
<reference evidence="2 3" key="1">
    <citation type="submission" date="2018-11" db="EMBL/GenBank/DDBJ databases">
        <authorList>
            <consortium name="Pathogen Informatics"/>
        </authorList>
    </citation>
    <scope>NUCLEOTIDE SEQUENCE [LARGE SCALE GENOMIC DNA]</scope>
</reference>
<accession>A0A3P7J288</accession>
<sequence>MADLLSRIYEMATPSAGADNGSVELDVARSTLVALNIVAQKQLKVLNGSHIARLVAHGCAWIGDGRPPVRILVIRLLRVLVQKLPEFALQQYRDLLLTSIFEGQLTCDLTSKVRKANRLLLEVLITKFGVDVLMKYTNKPDWVKQMRNIEKINRRKERQMNNEATAKDSDDEVTSEADSRLTSRTAGADTILKLLDDSDTSESDGEGEIAELRSRTGSVWLKEDTDMGDATDLLDRKSMLLKVTTSDPARLAKKKAKLMEKKKDKESGFKISKEG</sequence>
<proteinExistence type="predicted"/>
<dbReference type="Proteomes" id="UP000270094">
    <property type="component" value="Unassembled WGS sequence"/>
</dbReference>
<dbReference type="InterPro" id="IPR016024">
    <property type="entry name" value="ARM-type_fold"/>
</dbReference>
<evidence type="ECO:0000313" key="2">
    <source>
        <dbReference type="EMBL" id="VDM70607.1"/>
    </source>
</evidence>
<keyword evidence="3" id="KW-1185">Reference proteome</keyword>
<gene>
    <name evidence="2" type="ORF">SVUK_LOCUS5605</name>
</gene>